<dbReference type="EC" id="1.3.1.88" evidence="9"/>
<comment type="catalytic activity">
    <reaction evidence="13">
        <text>5,6-dihydrouridine(17) in tRNA + NADP(+) = uridine(17) in tRNA + NADPH + H(+)</text>
        <dbReference type="Rhea" id="RHEA:53368"/>
        <dbReference type="Rhea" id="RHEA-COMP:13541"/>
        <dbReference type="Rhea" id="RHEA-COMP:13542"/>
        <dbReference type="ChEBI" id="CHEBI:15378"/>
        <dbReference type="ChEBI" id="CHEBI:57783"/>
        <dbReference type="ChEBI" id="CHEBI:58349"/>
        <dbReference type="ChEBI" id="CHEBI:65315"/>
        <dbReference type="ChEBI" id="CHEBI:74443"/>
        <dbReference type="EC" id="1.3.1.88"/>
    </reaction>
    <physiologicalReaction direction="right-to-left" evidence="13">
        <dbReference type="Rhea" id="RHEA:53370"/>
    </physiologicalReaction>
</comment>
<dbReference type="CDD" id="cd02801">
    <property type="entry name" value="DUS_like_FMN"/>
    <property type="match status" value="1"/>
</dbReference>
<dbReference type="SUPFAM" id="SSF51395">
    <property type="entry name" value="FMN-linked oxidoreductases"/>
    <property type="match status" value="1"/>
</dbReference>
<dbReference type="GO" id="GO:0050660">
    <property type="term" value="F:flavin adenine dinucleotide binding"/>
    <property type="evidence" value="ECO:0007669"/>
    <property type="project" value="InterPro"/>
</dbReference>
<dbReference type="Proteomes" id="UP000694867">
    <property type="component" value="Unplaced"/>
</dbReference>
<comment type="similarity">
    <text evidence="8">Belongs to the Dus family. Dus1 subfamily.</text>
</comment>
<keyword evidence="7" id="KW-0520">NAD</keyword>
<dbReference type="RefSeq" id="XP_003743206.2">
    <property type="nucleotide sequence ID" value="XM_003743158.2"/>
</dbReference>
<comment type="catalytic activity">
    <reaction evidence="10">
        <text>5,6-dihydrouridine(17) in tRNA + NAD(+) = uridine(17) in tRNA + NADH + H(+)</text>
        <dbReference type="Rhea" id="RHEA:53372"/>
        <dbReference type="Rhea" id="RHEA-COMP:13541"/>
        <dbReference type="Rhea" id="RHEA-COMP:13542"/>
        <dbReference type="ChEBI" id="CHEBI:15378"/>
        <dbReference type="ChEBI" id="CHEBI:57540"/>
        <dbReference type="ChEBI" id="CHEBI:57945"/>
        <dbReference type="ChEBI" id="CHEBI:65315"/>
        <dbReference type="ChEBI" id="CHEBI:74443"/>
        <dbReference type="EC" id="1.3.1.88"/>
    </reaction>
    <physiologicalReaction direction="right-to-left" evidence="10">
        <dbReference type="Rhea" id="RHEA:53374"/>
    </physiologicalReaction>
</comment>
<evidence type="ECO:0000256" key="14">
    <source>
        <dbReference type="SAM" id="MobiDB-lite"/>
    </source>
</evidence>
<evidence type="ECO:0000256" key="7">
    <source>
        <dbReference type="ARBA" id="ARBA00023027"/>
    </source>
</evidence>
<evidence type="ECO:0000256" key="5">
    <source>
        <dbReference type="ARBA" id="ARBA00022857"/>
    </source>
</evidence>
<dbReference type="GeneID" id="100908362"/>
<evidence type="ECO:0000256" key="9">
    <source>
        <dbReference type="ARBA" id="ARBA00038890"/>
    </source>
</evidence>
<dbReference type="InterPro" id="IPR018517">
    <property type="entry name" value="tRNA_hU_synthase_CS"/>
</dbReference>
<comment type="catalytic activity">
    <reaction evidence="12">
        <text>5,6-dihydrouridine(16) in tRNA + NAD(+) = uridine(16) in tRNA + NADH + H(+)</text>
        <dbReference type="Rhea" id="RHEA:53380"/>
        <dbReference type="Rhea" id="RHEA-COMP:13543"/>
        <dbReference type="Rhea" id="RHEA-COMP:13544"/>
        <dbReference type="ChEBI" id="CHEBI:15378"/>
        <dbReference type="ChEBI" id="CHEBI:57540"/>
        <dbReference type="ChEBI" id="CHEBI:57945"/>
        <dbReference type="ChEBI" id="CHEBI:65315"/>
        <dbReference type="ChEBI" id="CHEBI:74443"/>
        <dbReference type="EC" id="1.3.1.88"/>
    </reaction>
    <physiologicalReaction direction="right-to-left" evidence="12">
        <dbReference type="Rhea" id="RHEA:53382"/>
    </physiologicalReaction>
</comment>
<keyword evidence="2" id="KW-0285">Flavoprotein</keyword>
<dbReference type="Gene3D" id="3.20.20.70">
    <property type="entry name" value="Aldolase class I"/>
    <property type="match status" value="1"/>
</dbReference>
<dbReference type="AlphaFoldDB" id="A0AAJ6VXV4"/>
<dbReference type="PANTHER" id="PTHR11082">
    <property type="entry name" value="TRNA-DIHYDROURIDINE SYNTHASE"/>
    <property type="match status" value="1"/>
</dbReference>
<evidence type="ECO:0000256" key="11">
    <source>
        <dbReference type="ARBA" id="ARBA00047652"/>
    </source>
</evidence>
<evidence type="ECO:0000259" key="15">
    <source>
        <dbReference type="Pfam" id="PF01207"/>
    </source>
</evidence>
<dbReference type="InterPro" id="IPR013785">
    <property type="entry name" value="Aldolase_TIM"/>
</dbReference>
<keyword evidence="3" id="KW-0288">FMN</keyword>
<sequence>MELSCDHLPEAVSNAGDMDPEARSGPQHPGYTFFRQIGSPKYIVAPMVDASELAWRLLSRQHSAQLCYTPMYHAKCFVNSEGYRKTFATCAEDRPLIVQFCANDPEVFSQACGLVADRCDAVDLNLGCPQAIASAGHFGAFLQDEWELITSMISRARRDHPNLPITAKIRVFKDIRKTVEYAKILVEAGVSILTVHGRTRDMKGRLTGVASWDHIKAVKESVPVPIFANGNIRYFEDIQKCLQETGADGVMTAEGNLYNPSLFTGRNPPVVDVAQEYLDLVIKNPCPVSYIRGHLFKLFHEAIHLAENRDVRERLASAKSIDDFLTVNKDMRERLKKASSARRPFTAWELKCGVKPIPIYRCQPYLRPDPEESSDDQAQRKGPSKTIDQMIDLVQDLERPADVDLKALSKNKLKKLMRYPRRSVAILSERTVFSLCKGENCKNPKGIKCTFAMCRACCRSYARLERLTCETHHAFFAESRNTGVALPRETQA</sequence>
<reference evidence="17" key="1">
    <citation type="submission" date="2025-08" db="UniProtKB">
        <authorList>
            <consortium name="RefSeq"/>
        </authorList>
    </citation>
    <scope>IDENTIFICATION</scope>
</reference>
<dbReference type="Pfam" id="PF01207">
    <property type="entry name" value="Dus"/>
    <property type="match status" value="1"/>
</dbReference>
<evidence type="ECO:0000313" key="17">
    <source>
        <dbReference type="RefSeq" id="XP_003743206.2"/>
    </source>
</evidence>
<keyword evidence="6" id="KW-0560">Oxidoreductase</keyword>
<evidence type="ECO:0000256" key="8">
    <source>
        <dbReference type="ARBA" id="ARBA00038313"/>
    </source>
</evidence>
<dbReference type="GO" id="GO:0017150">
    <property type="term" value="F:tRNA dihydrouridine synthase activity"/>
    <property type="evidence" value="ECO:0007669"/>
    <property type="project" value="InterPro"/>
</dbReference>
<evidence type="ECO:0000256" key="12">
    <source>
        <dbReference type="ARBA" id="ARBA00048934"/>
    </source>
</evidence>
<comment type="cofactor">
    <cofactor evidence="1">
        <name>FMN</name>
        <dbReference type="ChEBI" id="CHEBI:58210"/>
    </cofactor>
</comment>
<dbReference type="PANTHER" id="PTHR11082:SF5">
    <property type="entry name" value="TRNA-DIHYDROURIDINE(16_17) SYNTHASE [NAD(P)(+)]-LIKE"/>
    <property type="match status" value="1"/>
</dbReference>
<organism evidence="16 17">
    <name type="scientific">Galendromus occidentalis</name>
    <name type="common">western predatory mite</name>
    <dbReference type="NCBI Taxonomy" id="34638"/>
    <lineage>
        <taxon>Eukaryota</taxon>
        <taxon>Metazoa</taxon>
        <taxon>Ecdysozoa</taxon>
        <taxon>Arthropoda</taxon>
        <taxon>Chelicerata</taxon>
        <taxon>Arachnida</taxon>
        <taxon>Acari</taxon>
        <taxon>Parasitiformes</taxon>
        <taxon>Mesostigmata</taxon>
        <taxon>Gamasina</taxon>
        <taxon>Phytoseioidea</taxon>
        <taxon>Phytoseiidae</taxon>
        <taxon>Typhlodrominae</taxon>
        <taxon>Galendromus</taxon>
    </lineage>
</organism>
<evidence type="ECO:0000256" key="13">
    <source>
        <dbReference type="ARBA" id="ARBA00049467"/>
    </source>
</evidence>
<evidence type="ECO:0000256" key="10">
    <source>
        <dbReference type="ARBA" id="ARBA00047287"/>
    </source>
</evidence>
<protein>
    <recommendedName>
        <fullName evidence="9">tRNA-dihydrouridine(16/17) synthase [NAD(P)(+)]</fullName>
        <ecNumber evidence="9">1.3.1.88</ecNumber>
    </recommendedName>
</protein>
<accession>A0AAJ6VXV4</accession>
<proteinExistence type="inferred from homology"/>
<dbReference type="InterPro" id="IPR035587">
    <property type="entry name" value="DUS-like_FMN-bd"/>
</dbReference>
<evidence type="ECO:0000256" key="2">
    <source>
        <dbReference type="ARBA" id="ARBA00022630"/>
    </source>
</evidence>
<gene>
    <name evidence="17" type="primary">LOC100908362</name>
</gene>
<keyword evidence="16" id="KW-1185">Reference proteome</keyword>
<evidence type="ECO:0000256" key="6">
    <source>
        <dbReference type="ARBA" id="ARBA00023002"/>
    </source>
</evidence>
<evidence type="ECO:0000256" key="1">
    <source>
        <dbReference type="ARBA" id="ARBA00001917"/>
    </source>
</evidence>
<dbReference type="KEGG" id="goe:100908362"/>
<comment type="catalytic activity">
    <reaction evidence="11">
        <text>5,6-dihydrouridine(16) in tRNA + NADP(+) = uridine(16) in tRNA + NADPH + H(+)</text>
        <dbReference type="Rhea" id="RHEA:53376"/>
        <dbReference type="Rhea" id="RHEA-COMP:13543"/>
        <dbReference type="Rhea" id="RHEA-COMP:13544"/>
        <dbReference type="ChEBI" id="CHEBI:15378"/>
        <dbReference type="ChEBI" id="CHEBI:57783"/>
        <dbReference type="ChEBI" id="CHEBI:58349"/>
        <dbReference type="ChEBI" id="CHEBI:65315"/>
        <dbReference type="ChEBI" id="CHEBI:74443"/>
        <dbReference type="EC" id="1.3.1.88"/>
    </reaction>
    <physiologicalReaction direction="right-to-left" evidence="11">
        <dbReference type="Rhea" id="RHEA:53378"/>
    </physiologicalReaction>
</comment>
<dbReference type="PROSITE" id="PS01136">
    <property type="entry name" value="UPF0034"/>
    <property type="match status" value="1"/>
</dbReference>
<name>A0AAJ6VXV4_9ACAR</name>
<keyword evidence="4" id="KW-0819">tRNA processing</keyword>
<evidence type="ECO:0000256" key="3">
    <source>
        <dbReference type="ARBA" id="ARBA00022643"/>
    </source>
</evidence>
<feature type="region of interest" description="Disordered" evidence="14">
    <location>
        <begin position="366"/>
        <end position="385"/>
    </location>
</feature>
<feature type="domain" description="DUS-like FMN-binding" evidence="15">
    <location>
        <begin position="44"/>
        <end position="266"/>
    </location>
</feature>
<evidence type="ECO:0000313" key="16">
    <source>
        <dbReference type="Proteomes" id="UP000694867"/>
    </source>
</evidence>
<dbReference type="CTD" id="33190"/>
<keyword evidence="5" id="KW-0521">NADP</keyword>
<evidence type="ECO:0000256" key="4">
    <source>
        <dbReference type="ARBA" id="ARBA00022694"/>
    </source>
</evidence>